<keyword evidence="4 5" id="KW-0067">ATP-binding</keyword>
<dbReference type="GO" id="GO:0016787">
    <property type="term" value="F:hydrolase activity"/>
    <property type="evidence" value="ECO:0007669"/>
    <property type="project" value="UniProtKB-UniRule"/>
</dbReference>
<dbReference type="PROSITE" id="PS51198">
    <property type="entry name" value="UVRD_HELICASE_ATP_BIND"/>
    <property type="match status" value="1"/>
</dbReference>
<feature type="compositionally biased region" description="Acidic residues" evidence="6">
    <location>
        <begin position="3315"/>
        <end position="3324"/>
    </location>
</feature>
<dbReference type="SUPFAM" id="SSF52540">
    <property type="entry name" value="P-loop containing nucleoside triphosphate hydrolases"/>
    <property type="match status" value="2"/>
</dbReference>
<feature type="compositionally biased region" description="Basic and acidic residues" evidence="6">
    <location>
        <begin position="3110"/>
        <end position="3126"/>
    </location>
</feature>
<protein>
    <submittedName>
        <fullName evidence="8">Polymerase alpha-associated DNA helicase A</fullName>
    </submittedName>
</protein>
<dbReference type="OrthoDB" id="3156807at2759"/>
<organism evidence="8 9">
    <name type="scientific">Seminavis robusta</name>
    <dbReference type="NCBI Taxonomy" id="568900"/>
    <lineage>
        <taxon>Eukaryota</taxon>
        <taxon>Sar</taxon>
        <taxon>Stramenopiles</taxon>
        <taxon>Ochrophyta</taxon>
        <taxon>Bacillariophyta</taxon>
        <taxon>Bacillariophyceae</taxon>
        <taxon>Bacillariophycidae</taxon>
        <taxon>Naviculales</taxon>
        <taxon>Naviculaceae</taxon>
        <taxon>Seminavis</taxon>
    </lineage>
</organism>
<dbReference type="InterPro" id="IPR027417">
    <property type="entry name" value="P-loop_NTPase"/>
</dbReference>
<feature type="compositionally biased region" description="Basic and acidic residues" evidence="6">
    <location>
        <begin position="3022"/>
        <end position="3032"/>
    </location>
</feature>
<dbReference type="EMBL" id="CAICTM010000046">
    <property type="protein sequence ID" value="CAB9498814.1"/>
    <property type="molecule type" value="Genomic_DNA"/>
</dbReference>
<dbReference type="PANTHER" id="PTHR10887">
    <property type="entry name" value="DNA2/NAM7 HELICASE FAMILY"/>
    <property type="match status" value="1"/>
</dbReference>
<name>A0A9N8DFN4_9STRA</name>
<sequence>MKDPSGSSLKNGSNSKSELDNDVEEDVRLAMKMQIEEGLETAVPRVASLVIPTTSSNTSSTSISSDNDNDAALAWNLQLKENEKAVSNDNDNDNDTATASSNLVVSNLRMGAAPYETTTRAILQQQKPKVRDLVGNLRSGAKRQNSVLMNLPPALQNQTFMEPTGFTTGTGTTTMSSSSLQLSAYYADGTTDMTTTAFLTDGSTVSSEPMTMTMTMTDQPQHQLFHHRHTTMVPIWFDVSRPGDGDDVFLHLLGDYCDYQSNKSNKKTTLLLKGVPPDQIPFLCNDPTKLGAVVATASIVTDEDEDNGKPIDTDTETSNDSIETVIQQCIHLKTSIRQAAMHLPFCVRFQLERCLLMDTAGNNDPHIYITQRYAPKNNKSPEVLQNRQNDFRFPARKMLIAFLQKVLPALLLQWSTTTELQQSSLTLMELFAEEIYEPMRHVKKQIQKKGHASSISSFHKAVEGAMDRARSTLSGAVKLCRCTEADLDRCHDKKNDTEGYTRFMRQRSLWPMAEYRVYFTPDGRLLPKGYEVVNTRNAKLALHDNKHNNKWTMEYAMRHAKAETRRALRDTGWAVRDRFAAFSDVPFTDVFRDHLQEWCQQRPMVCGRRYEFLFDKGTASPRIWFFSPSKQVSRNDFLCQLGDFSMVDKTKLGDRLSLAFTQTKPLIQLQPEQIVAIDEIVHNGYRFSDGCGVMGWDIARRVADIEPGDIMGHGSIQIRLGGFKGMLTVKKDFPPNKIGLRPSMAKFASTNRMLEVKRVSTCREGKSPFSQAVLILRDLGVPSDVFLDLQRMAWFDIAATYDPSAFQIVNSNNNSKKKQNKKPVDYQAVSSYLQRVAKQGLKHNQERFTALELDCIAKRMEEGKRAVNIRCSVTLMMGVVDEHDYLGPGEILVGNGRVTGTVLIYRPPCNAPGDVQKVTAREGRNDAVGRALRGSIVFSAKGDRPIADMLAGGDYDGDEYFIVNDPELVEPFVPVQPCDFGSQKSSFDKTIDIQKYFEVSPLTVPPNLDNQLDVLHKFFRLGNIVVASADAWTRVADRFGLQDSRAMRLSSACQQALDVRKLAFCDYDFEEIDLVLSDSHPERISKPKWNGGPDENPSNSINGELFTKWENKILDIKKTAEILRKREEDGLSDAASIISGYTENTRQFDSTAGNPSLSSTIGTEMLIDATFGRTTGFTSEPINYEQITEEGRKQLINMVLLEYCASLKKDGRATAAHSRNNAYNKPRSYDVHLVKVKGSNEEDSFRSTEELAVCMPVHSSKTNRELEWRLHNRKVAIDEVHSRCRVGSLSSFSRILDSLLSNPVPPLMRQALKREGLCKAVLPEVVENLSFAQELNSSQKQAVATIRSSSFRKGPSFFCCQGPPGTGKTTTIISMCCAAHKEHQATLVVAPSNAAVANVARKLVETTGIFGSRNVVVWGDNCDESVSFLNPKRRYKEYLKYVRADNSEKKKLILQDIAAWLKLDDVGAFTSATLEELCGDADGKRNVSSANVVLCTLNTAGSRSLRSAITASHASFHMAILDEASQSCEAEFYVLTTVPGIKHIVLVGDPRQLGPTVLSSECEDRGYGVSFLSRILMYHPEKVHLLNTQYRMEPSPLLDFVNGTFYGNKLKSDVSVMNREPPIKNQFLFVSTSKDGYGTEERQRFSWYNEYETGVIKTLLHTDPDIKSILEDPRGARVLVITPYKAQAERLSRVLRKVKAVKSFDVSTVDSFQGQEGDVVLISTVRTDSVGFTDNENRLCVALTRARRILRVVGDSEFMKTKTSHESILRKLALFSEERGLIQDASVDSAAWRRPKWKAEDTSWLATMVPRFHGCLKQMDPRDCNVAFNTLLAVATPQLNLLRSRPNDSDSGQWQTSALSKYGGNDPICVTYIAKPFISSDDGRDYVGIIEAHFAGRRHECNRFVQTNRVHNGAAIKGDLSGIKGPTTQQIAPVHSAEIDLRSWIVTSDVQGAIIDGNLDALPDGLINLDDQQKRVLSLQPPLLLESRSGTGKTNVLFAHAISYLRDSLSDYEESTSVPSILFVTVSPTLGKELRERYESVCRISQLPMPPIAFFSFRDLLQHLFRRYHVYDVIVSSACSFRHFYYSRTSHQELALELSLIENEIGGVILGALQAACKRRHLNKEEYLEEKRSNIQNKTDAGMKRRELVYEYFCEYKNWKESNKRYDLGDLVLKLLEISDENRNLDEFFVSVYLDEVQDFSYAAVYMICSIAGKVHGQWVAAGDTNQMISAGCSFKFQGLKQTLLEVKPDVNLSKTEQLRRNWRMTKSVLEVGNAILNTIKINFPEHIEYAQPEVPMKDLGLKVTLVSWRDALEIKARMGVNQAIVYAASGSADSEETLRKEMLGWSHEHPFVLSCLDAKGLEYDDVIVAFDKDRKSWDVEFEKGKKAGRDSNGNADALRNLRELYVAITRARKRVVVLVKNGRLHREFFKKLPCESELKESDAKEALLDFDGETDVEDWFVAGETYYKNENYGLAESCFIRASNTGWSNRAQGMRLQFKEGRLAEAKIAFRRSSLAFFEQNSFESCLDVLKQMAELDKLPWEEQDNKTLDFALKECPNHLSRRWTVKFAITRKAFDVITSEDMTDSELQSKFVEKRNEKWLKDKIRGMNEDERSAVATALPLIVGDYMSDQKLFVDAVDLFLLGKDETAAVRATESAITLGKFEEVDIGRVVSSWNEYGETSKQNSSRMLKTLRFLFRNPTEASKTKAKDILRQFGKRTVQLAVMESCKHTNIPAVFYRFDKEKFEPEIESALVELYGENPIEMVTFFCEHNDRVKANFAVMDYLKEFSDDVLLHKIFGSLAFRDVDIVEEIERRSMLLEAVKVCLDPEFKDIAKAAELATNLLSDESTISPETAEVLFQAFAPWLMTDQQIVKGIKQAGQTKENLYLLLGLFQNPEEMSMKEARGDCMTKLGKDVVRHAVTRQARNGGAYSILSKFDRKAFEDLKPQRKQQKSPQKPKAQTSSNLIPGDRVRVKGLVNSAFLNGKQGTVTSPLSNTGRHGVRVDGYKEPKSIRLANLEKIEKSEDEKKPPADNLKPPPVVSSQTNDSDSEPDNRKPRSHPSKKKDANDSDDDDDSDSDRLPGLVKRPTQDSSDEERRRQGQNAQGGVSRDEGAPRRRRAHHDDSSADESDGAPRSFDRESDSDSGGGSESSDDDDDEGDCPPLMAREESSGASSNNSSGFGGASDTEDFGSESDGNGPVPPGLVGRPHRHYGDSSDDSSSDGTPPPLFQRDQLDHSSSSDSPVPPGLVGRPHRHSDDSSSDGTPPPLFQRDQLDHSSSSDGSEEHQSDHSSSSSDSPPPLRNQPVARSSMDASSDEDSDEDFETFRWGGAQQPRRAAPPPVPQQQQQPPAAAEGGRQQGRNSERRKKANRKKGGRRK</sequence>
<dbReference type="InterPro" id="IPR041679">
    <property type="entry name" value="DNA2/NAM7-like_C"/>
</dbReference>
<feature type="compositionally biased region" description="Low complexity" evidence="6">
    <location>
        <begin position="3345"/>
        <end position="3362"/>
    </location>
</feature>
<accession>A0A9N8DFN4</accession>
<dbReference type="InterPro" id="IPR014016">
    <property type="entry name" value="UvrD-like_ATP-bd"/>
</dbReference>
<feature type="region of interest" description="Disordered" evidence="6">
    <location>
        <begin position="2986"/>
        <end position="3009"/>
    </location>
</feature>
<evidence type="ECO:0000256" key="1">
    <source>
        <dbReference type="ARBA" id="ARBA00022741"/>
    </source>
</evidence>
<dbReference type="Pfam" id="PF05183">
    <property type="entry name" value="RdRP"/>
    <property type="match status" value="1"/>
</dbReference>
<evidence type="ECO:0000259" key="7">
    <source>
        <dbReference type="PROSITE" id="PS51198"/>
    </source>
</evidence>
<dbReference type="GO" id="GO:0005524">
    <property type="term" value="F:ATP binding"/>
    <property type="evidence" value="ECO:0007669"/>
    <property type="project" value="UniProtKB-UniRule"/>
</dbReference>
<feature type="compositionally biased region" description="Low complexity" evidence="6">
    <location>
        <begin position="1"/>
        <end position="16"/>
    </location>
</feature>
<evidence type="ECO:0000313" key="8">
    <source>
        <dbReference type="EMBL" id="CAB9498814.1"/>
    </source>
</evidence>
<keyword evidence="1 5" id="KW-0547">Nucleotide-binding</keyword>
<proteinExistence type="predicted"/>
<feature type="compositionally biased region" description="Polar residues" evidence="6">
    <location>
        <begin position="2987"/>
        <end position="2999"/>
    </location>
</feature>
<feature type="compositionally biased region" description="Low complexity" evidence="6">
    <location>
        <begin position="2954"/>
        <end position="2965"/>
    </location>
</feature>
<feature type="region of interest" description="Disordered" evidence="6">
    <location>
        <begin position="1"/>
        <end position="25"/>
    </location>
</feature>
<feature type="compositionally biased region" description="Acidic residues" evidence="6">
    <location>
        <begin position="3152"/>
        <end position="3161"/>
    </location>
</feature>
<comment type="caution">
    <text evidence="8">The sequence shown here is derived from an EMBL/GenBank/DDBJ whole genome shotgun (WGS) entry which is preliminary data.</text>
</comment>
<dbReference type="InterPro" id="IPR047187">
    <property type="entry name" value="SF1_C_Upf1"/>
</dbReference>
<keyword evidence="9" id="KW-1185">Reference proteome</keyword>
<dbReference type="GO" id="GO:0004386">
    <property type="term" value="F:helicase activity"/>
    <property type="evidence" value="ECO:0007669"/>
    <property type="project" value="UniProtKB-UniRule"/>
</dbReference>
<feature type="region of interest" description="Disordered" evidence="6">
    <location>
        <begin position="3022"/>
        <end position="3379"/>
    </location>
</feature>
<dbReference type="Proteomes" id="UP001153069">
    <property type="component" value="Unassembled WGS sequence"/>
</dbReference>
<dbReference type="Pfam" id="PF00580">
    <property type="entry name" value="UvrD-helicase"/>
    <property type="match status" value="1"/>
</dbReference>
<dbReference type="InterPro" id="IPR057596">
    <property type="entry name" value="RDRP_core"/>
</dbReference>
<reference evidence="8" key="1">
    <citation type="submission" date="2020-06" db="EMBL/GenBank/DDBJ databases">
        <authorList>
            <consortium name="Plant Systems Biology data submission"/>
        </authorList>
    </citation>
    <scope>NUCLEOTIDE SEQUENCE</scope>
    <source>
        <strain evidence="8">D6</strain>
    </source>
</reference>
<dbReference type="PANTHER" id="PTHR10887:SF495">
    <property type="entry name" value="HELICASE SENATAXIN ISOFORM X1-RELATED"/>
    <property type="match status" value="1"/>
</dbReference>
<dbReference type="GO" id="GO:0003968">
    <property type="term" value="F:RNA-directed RNA polymerase activity"/>
    <property type="evidence" value="ECO:0007669"/>
    <property type="project" value="InterPro"/>
</dbReference>
<keyword evidence="3 5" id="KW-0347">Helicase</keyword>
<keyword evidence="2 5" id="KW-0378">Hydrolase</keyword>
<evidence type="ECO:0000256" key="5">
    <source>
        <dbReference type="PROSITE-ProRule" id="PRU00560"/>
    </source>
</evidence>
<dbReference type="Pfam" id="PF13087">
    <property type="entry name" value="AAA_12"/>
    <property type="match status" value="1"/>
</dbReference>
<feature type="region of interest" description="Disordered" evidence="6">
    <location>
        <begin position="2946"/>
        <end position="2972"/>
    </location>
</feature>
<evidence type="ECO:0000256" key="3">
    <source>
        <dbReference type="ARBA" id="ARBA00022806"/>
    </source>
</evidence>
<dbReference type="Pfam" id="PF13086">
    <property type="entry name" value="AAA_11"/>
    <property type="match status" value="2"/>
</dbReference>
<evidence type="ECO:0000313" key="9">
    <source>
        <dbReference type="Proteomes" id="UP001153069"/>
    </source>
</evidence>
<dbReference type="CDD" id="cd18808">
    <property type="entry name" value="SF1_C_Upf1"/>
    <property type="match status" value="1"/>
</dbReference>
<feature type="binding site" evidence="5">
    <location>
        <begin position="1987"/>
        <end position="1994"/>
    </location>
    <ligand>
        <name>ATP</name>
        <dbReference type="ChEBI" id="CHEBI:30616"/>
    </ligand>
</feature>
<evidence type="ECO:0000256" key="4">
    <source>
        <dbReference type="ARBA" id="ARBA00022840"/>
    </source>
</evidence>
<dbReference type="Gene3D" id="3.40.50.300">
    <property type="entry name" value="P-loop containing nucleotide triphosphate hydrolases"/>
    <property type="match status" value="4"/>
</dbReference>
<feature type="domain" description="UvrD-like helicase ATP-binding" evidence="7">
    <location>
        <begin position="1966"/>
        <end position="2266"/>
    </location>
</feature>
<feature type="compositionally biased region" description="Basic residues" evidence="6">
    <location>
        <begin position="3365"/>
        <end position="3379"/>
    </location>
</feature>
<evidence type="ECO:0000256" key="6">
    <source>
        <dbReference type="SAM" id="MobiDB-lite"/>
    </source>
</evidence>
<dbReference type="InterPro" id="IPR041677">
    <property type="entry name" value="DNA2/NAM7_AAA_11"/>
</dbReference>
<dbReference type="InterPro" id="IPR045055">
    <property type="entry name" value="DNA2/NAM7-like"/>
</dbReference>
<gene>
    <name evidence="8" type="ORF">SEMRO_46_G027360.1</name>
</gene>
<evidence type="ECO:0000256" key="2">
    <source>
        <dbReference type="ARBA" id="ARBA00022801"/>
    </source>
</evidence>